<dbReference type="Proteomes" id="UP001596143">
    <property type="component" value="Unassembled WGS sequence"/>
</dbReference>
<evidence type="ECO:0000256" key="2">
    <source>
        <dbReference type="RuleBase" id="RU003707"/>
    </source>
</evidence>
<proteinExistence type="inferred from homology"/>
<evidence type="ECO:0000256" key="1">
    <source>
        <dbReference type="ARBA" id="ARBA00005254"/>
    </source>
</evidence>
<dbReference type="InterPro" id="IPR001753">
    <property type="entry name" value="Enoyl-CoA_hydra/iso"/>
</dbReference>
<dbReference type="PANTHER" id="PTHR11941">
    <property type="entry name" value="ENOYL-COA HYDRATASE-RELATED"/>
    <property type="match status" value="1"/>
</dbReference>
<dbReference type="PANTHER" id="PTHR11941:SF54">
    <property type="entry name" value="ENOYL-COA HYDRATASE, MITOCHONDRIAL"/>
    <property type="match status" value="1"/>
</dbReference>
<reference evidence="4" key="1">
    <citation type="journal article" date="2019" name="Int. J. Syst. Evol. Microbiol.">
        <title>The Global Catalogue of Microorganisms (GCM) 10K type strain sequencing project: providing services to taxonomists for standard genome sequencing and annotation.</title>
        <authorList>
            <consortium name="The Broad Institute Genomics Platform"/>
            <consortium name="The Broad Institute Genome Sequencing Center for Infectious Disease"/>
            <person name="Wu L."/>
            <person name="Ma J."/>
        </authorList>
    </citation>
    <scope>NUCLEOTIDE SEQUENCE [LARGE SCALE GENOMIC DNA]</scope>
    <source>
        <strain evidence="4">CGMCC 1.15790</strain>
    </source>
</reference>
<dbReference type="PROSITE" id="PS00166">
    <property type="entry name" value="ENOYL_COA_HYDRATASE"/>
    <property type="match status" value="1"/>
</dbReference>
<comment type="caution">
    <text evidence="3">The sequence shown here is derived from an EMBL/GenBank/DDBJ whole genome shotgun (WGS) entry which is preliminary data.</text>
</comment>
<dbReference type="CDD" id="cd06558">
    <property type="entry name" value="crotonase-like"/>
    <property type="match status" value="1"/>
</dbReference>
<dbReference type="RefSeq" id="WP_270897820.1">
    <property type="nucleotide sequence ID" value="NZ_JBHSPF010000024.1"/>
</dbReference>
<gene>
    <name evidence="3" type="ORF">ACFPTR_06475</name>
</gene>
<evidence type="ECO:0000313" key="3">
    <source>
        <dbReference type="EMBL" id="MFC5628541.1"/>
    </source>
</evidence>
<sequence>MNDDYITLHVEDHVAWLTLHREPMNILNIQMMKEIGQALESVLQMEDNLNAFVIQAEGKVFSAGVAVEDHVGELAEPMIHAFHKIFHLLAKISCPTIGVVEGAAIGGGCELATFCDITFVSENAKLGQPEINLGLFPPLSAAYFPWLMGYNKTMEMLLTGKNITAEEAQEIGLINKVVKPEEMKEELNNFLDNLKAKSRPALRLTKKAVRRSMATSISSTLSEVEQIYLWELMTTEDAKEGLDSFMEKREPEWVHS</sequence>
<dbReference type="InterPro" id="IPR029045">
    <property type="entry name" value="ClpP/crotonase-like_dom_sf"/>
</dbReference>
<dbReference type="InterPro" id="IPR018376">
    <property type="entry name" value="Enoyl-CoA_hyd/isom_CS"/>
</dbReference>
<dbReference type="SUPFAM" id="SSF52096">
    <property type="entry name" value="ClpP/crotonase"/>
    <property type="match status" value="1"/>
</dbReference>
<dbReference type="Pfam" id="PF00378">
    <property type="entry name" value="ECH_1"/>
    <property type="match status" value="1"/>
</dbReference>
<dbReference type="EMBL" id="JBHSPF010000024">
    <property type="protein sequence ID" value="MFC5628541.1"/>
    <property type="molecule type" value="Genomic_DNA"/>
</dbReference>
<dbReference type="Gene3D" id="3.90.226.10">
    <property type="entry name" value="2-enoyl-CoA Hydratase, Chain A, domain 1"/>
    <property type="match status" value="1"/>
</dbReference>
<organism evidence="3 4">
    <name type="scientific">Aliibacillus thermotolerans</name>
    <dbReference type="NCBI Taxonomy" id="1834418"/>
    <lineage>
        <taxon>Bacteria</taxon>
        <taxon>Bacillati</taxon>
        <taxon>Bacillota</taxon>
        <taxon>Bacilli</taxon>
        <taxon>Bacillales</taxon>
        <taxon>Bacillaceae</taxon>
        <taxon>Aliibacillus</taxon>
    </lineage>
</organism>
<accession>A0ABW0U7F5</accession>
<protein>
    <submittedName>
        <fullName evidence="3">Enoyl-CoA hydratase/isomerase family protein</fullName>
    </submittedName>
</protein>
<keyword evidence="4" id="KW-1185">Reference proteome</keyword>
<evidence type="ECO:0000313" key="4">
    <source>
        <dbReference type="Proteomes" id="UP001596143"/>
    </source>
</evidence>
<comment type="similarity">
    <text evidence="1 2">Belongs to the enoyl-CoA hydratase/isomerase family.</text>
</comment>
<name>A0ABW0U7F5_9BACI</name>